<evidence type="ECO:0000313" key="3">
    <source>
        <dbReference type="Proteomes" id="UP000325827"/>
    </source>
</evidence>
<dbReference type="RefSeq" id="WP_150447405.1">
    <property type="nucleotide sequence ID" value="NZ_VYSA01000001.1"/>
</dbReference>
<reference evidence="3" key="1">
    <citation type="submission" date="2019-09" db="EMBL/GenBank/DDBJ databases">
        <title>Mumia zhuanghuii sp. nov. isolated from the intestinal contents of plateau pika (Ochotona curzoniae) in the Qinghai-Tibet plateau of China.</title>
        <authorList>
            <person name="Tian Z."/>
        </authorList>
    </citation>
    <scope>NUCLEOTIDE SEQUENCE [LARGE SCALE GENOMIC DNA]</scope>
    <source>
        <strain evidence="3">JCM 30598</strain>
    </source>
</reference>
<dbReference type="OrthoDB" id="5067338at2"/>
<proteinExistence type="predicted"/>
<organism evidence="2 3">
    <name type="scientific">Microbacterium rhizomatis</name>
    <dbReference type="NCBI Taxonomy" id="1631477"/>
    <lineage>
        <taxon>Bacteria</taxon>
        <taxon>Bacillati</taxon>
        <taxon>Actinomycetota</taxon>
        <taxon>Actinomycetes</taxon>
        <taxon>Micrococcales</taxon>
        <taxon>Microbacteriaceae</taxon>
        <taxon>Microbacterium</taxon>
    </lineage>
</organism>
<dbReference type="PROSITE" id="PS51257">
    <property type="entry name" value="PROKAR_LIPOPROTEIN"/>
    <property type="match status" value="1"/>
</dbReference>
<keyword evidence="3" id="KW-1185">Reference proteome</keyword>
<accession>A0A5J5J3L0</accession>
<evidence type="ECO:0000256" key="1">
    <source>
        <dbReference type="SAM" id="SignalP"/>
    </source>
</evidence>
<dbReference type="AlphaFoldDB" id="A0A5J5J3L0"/>
<keyword evidence="1" id="KW-0732">Signal</keyword>
<gene>
    <name evidence="2" type="ORF">F6B43_02940</name>
</gene>
<comment type="caution">
    <text evidence="2">The sequence shown here is derived from an EMBL/GenBank/DDBJ whole genome shotgun (WGS) entry which is preliminary data.</text>
</comment>
<sequence>MIRPRAAAVLIAFAVAAVSLAGCASATPSAAPTVTVTVTPSSTPTPSPTPTVAKTATFPTDCAAVGTAASRKDTVDGMTLQGDGTGFVRPAPDGATLKLGCDWIEGDATGILLLISEATPQSVTTAVAGLTAQGYSCGVARAGNPLCTKTVPGGMGTPDAVETIYARDNAWIFMSAVNVDGGQLLSDLAVQMWP</sequence>
<dbReference type="EMBL" id="VYSA01000001">
    <property type="protein sequence ID" value="KAA9110631.1"/>
    <property type="molecule type" value="Genomic_DNA"/>
</dbReference>
<name>A0A5J5J3L0_9MICO</name>
<feature type="signal peptide" evidence="1">
    <location>
        <begin position="1"/>
        <end position="21"/>
    </location>
</feature>
<evidence type="ECO:0000313" key="2">
    <source>
        <dbReference type="EMBL" id="KAA9110631.1"/>
    </source>
</evidence>
<dbReference type="Proteomes" id="UP000325827">
    <property type="component" value="Unassembled WGS sequence"/>
</dbReference>
<protein>
    <recommendedName>
        <fullName evidence="4">DUF3558 domain-containing protein</fullName>
    </recommendedName>
</protein>
<evidence type="ECO:0008006" key="4">
    <source>
        <dbReference type="Google" id="ProtNLM"/>
    </source>
</evidence>
<feature type="chain" id="PRO_5039124611" description="DUF3558 domain-containing protein" evidence="1">
    <location>
        <begin position="22"/>
        <end position="194"/>
    </location>
</feature>